<dbReference type="InterPro" id="IPR029058">
    <property type="entry name" value="AB_hydrolase_fold"/>
</dbReference>
<evidence type="ECO:0000256" key="2">
    <source>
        <dbReference type="ARBA" id="ARBA00022645"/>
    </source>
</evidence>
<dbReference type="FunFam" id="3.40.50.1820:FF:000096">
    <property type="entry name" value="Carboxypeptidase vitellogenic-like"/>
    <property type="match status" value="1"/>
</dbReference>
<organism evidence="8 9">
    <name type="scientific">Tieghemostelium lacteum</name>
    <name type="common">Slime mold</name>
    <name type="synonym">Dictyostelium lacteum</name>
    <dbReference type="NCBI Taxonomy" id="361077"/>
    <lineage>
        <taxon>Eukaryota</taxon>
        <taxon>Amoebozoa</taxon>
        <taxon>Evosea</taxon>
        <taxon>Eumycetozoa</taxon>
        <taxon>Dictyostelia</taxon>
        <taxon>Dictyosteliales</taxon>
        <taxon>Raperosteliaceae</taxon>
        <taxon>Tieghemostelium</taxon>
    </lineage>
</organism>
<dbReference type="GO" id="GO:0004185">
    <property type="term" value="F:serine-type carboxypeptidase activity"/>
    <property type="evidence" value="ECO:0007669"/>
    <property type="project" value="UniProtKB-UniRule"/>
</dbReference>
<reference evidence="8 9" key="1">
    <citation type="submission" date="2015-12" db="EMBL/GenBank/DDBJ databases">
        <title>Dictyostelia acquired genes for synthesis and detection of signals that induce cell-type specialization by lateral gene transfer from prokaryotes.</title>
        <authorList>
            <person name="Gloeckner G."/>
            <person name="Schaap P."/>
        </authorList>
    </citation>
    <scope>NUCLEOTIDE SEQUENCE [LARGE SCALE GENOMIC DNA]</scope>
    <source>
        <strain evidence="8 9">TK</strain>
    </source>
</reference>
<dbReference type="STRING" id="361077.A0A152A6X2"/>
<accession>A0A152A6X2</accession>
<keyword evidence="5 7" id="KW-0378">Hydrolase</keyword>
<dbReference type="PANTHER" id="PTHR11802:SF472">
    <property type="entry name" value="SERINE CARBOXYPEPTIDASE CPVL-RELATED"/>
    <property type="match status" value="1"/>
</dbReference>
<dbReference type="InParanoid" id="A0A152A6X2"/>
<keyword evidence="3 7" id="KW-0645">Protease</keyword>
<gene>
    <name evidence="8" type="ORF">DLAC_00773</name>
</gene>
<dbReference type="AlphaFoldDB" id="A0A152A6X2"/>
<dbReference type="InterPro" id="IPR018202">
    <property type="entry name" value="Ser_caboxypep_ser_AS"/>
</dbReference>
<dbReference type="Gene3D" id="3.40.50.1820">
    <property type="entry name" value="alpha/beta hydrolase"/>
    <property type="match status" value="1"/>
</dbReference>
<dbReference type="OrthoDB" id="443318at2759"/>
<dbReference type="PROSITE" id="PS00131">
    <property type="entry name" value="CARBOXYPEPT_SER_SER"/>
    <property type="match status" value="1"/>
</dbReference>
<keyword evidence="4 7" id="KW-0732">Signal</keyword>
<dbReference type="GO" id="GO:0006508">
    <property type="term" value="P:proteolysis"/>
    <property type="evidence" value="ECO:0007669"/>
    <property type="project" value="UniProtKB-KW"/>
</dbReference>
<dbReference type="EMBL" id="LODT01000004">
    <property type="protein sequence ID" value="KYR01979.1"/>
    <property type="molecule type" value="Genomic_DNA"/>
</dbReference>
<dbReference type="FunCoup" id="A0A152A6X2">
    <property type="interactions" value="1"/>
</dbReference>
<dbReference type="PROSITE" id="PS00560">
    <property type="entry name" value="CARBOXYPEPT_SER_HIS"/>
    <property type="match status" value="1"/>
</dbReference>
<evidence type="ECO:0000313" key="8">
    <source>
        <dbReference type="EMBL" id="KYR01979.1"/>
    </source>
</evidence>
<keyword evidence="6" id="KW-0325">Glycoprotein</keyword>
<proteinExistence type="inferred from homology"/>
<dbReference type="Proteomes" id="UP000076078">
    <property type="component" value="Unassembled WGS sequence"/>
</dbReference>
<dbReference type="SUPFAM" id="SSF53474">
    <property type="entry name" value="alpha/beta-Hydrolases"/>
    <property type="match status" value="1"/>
</dbReference>
<dbReference type="PRINTS" id="PR00724">
    <property type="entry name" value="CRBOXYPTASEC"/>
</dbReference>
<dbReference type="PANTHER" id="PTHR11802">
    <property type="entry name" value="SERINE PROTEASE FAMILY S10 SERINE CARBOXYPEPTIDASE"/>
    <property type="match status" value="1"/>
</dbReference>
<keyword evidence="9" id="KW-1185">Reference proteome</keyword>
<dbReference type="Pfam" id="PF00450">
    <property type="entry name" value="Peptidase_S10"/>
    <property type="match status" value="1"/>
</dbReference>
<evidence type="ECO:0000256" key="5">
    <source>
        <dbReference type="ARBA" id="ARBA00022801"/>
    </source>
</evidence>
<dbReference type="EC" id="3.4.16.-" evidence="7"/>
<feature type="signal peptide" evidence="7">
    <location>
        <begin position="1"/>
        <end position="23"/>
    </location>
</feature>
<comment type="similarity">
    <text evidence="1 7">Belongs to the peptidase S10 family.</text>
</comment>
<sequence length="507" mass="57536">MKIIVLQILVITLIGLTGSLSYGQRKSPFFEDRVTFDTFPQESLDILNSELDAGETLKLTDYLDNPKLGKRLSCVDIGIPFGSCSQLDDENSQSSSSSTPFTYSGFFTVNQTYDINLFYWFFEAQNGNKDAPILIFFQGGPGASSLFSLFVETGPYRILSNLTMVPANVTWNSEFHMMYIDNPVGTGFSYTTSDDGYSNNEVEIAQNLYNLLTQFYQIYPEFSDNDLYLTGESYAGKYVPALAYYIYEQNQLKNTFINLVGVAIGDGLVDPATQVTQYANLCYYTGLCDLVQQDTMLMYQEKIIFNIQEQNWMEANNLFTDLINGPPDYFQNITGNPNYYDIRRSVEPSYGGNYVAFVNSSAIRQLIHVGNNYFQNNNNVYLHLQEDIPKSVIQYVPTLIENYKVLFYNGQFDFIVGVSLTETMIRTIQWSGIQPFILTNRIIWKIPSDNIDVAGYVRQYQNLTQIVVRDAGHIAPFDQPERCLDMITRFVNNLPYPTGSSSSSSSN</sequence>
<feature type="chain" id="PRO_5007359226" description="Carboxypeptidase" evidence="7">
    <location>
        <begin position="24"/>
        <end position="507"/>
    </location>
</feature>
<evidence type="ECO:0000256" key="4">
    <source>
        <dbReference type="ARBA" id="ARBA00022729"/>
    </source>
</evidence>
<dbReference type="InterPro" id="IPR033124">
    <property type="entry name" value="Ser_caboxypep_his_AS"/>
</dbReference>
<evidence type="ECO:0000256" key="3">
    <source>
        <dbReference type="ARBA" id="ARBA00022670"/>
    </source>
</evidence>
<comment type="caution">
    <text evidence="8">The sequence shown here is derived from an EMBL/GenBank/DDBJ whole genome shotgun (WGS) entry which is preliminary data.</text>
</comment>
<dbReference type="InterPro" id="IPR001563">
    <property type="entry name" value="Peptidase_S10"/>
</dbReference>
<evidence type="ECO:0000313" key="9">
    <source>
        <dbReference type="Proteomes" id="UP000076078"/>
    </source>
</evidence>
<keyword evidence="2 7" id="KW-0121">Carboxypeptidase</keyword>
<evidence type="ECO:0000256" key="1">
    <source>
        <dbReference type="ARBA" id="ARBA00009431"/>
    </source>
</evidence>
<dbReference type="OMA" id="WYYNYLQ"/>
<protein>
    <recommendedName>
        <fullName evidence="7">Carboxypeptidase</fullName>
        <ecNumber evidence="7">3.4.16.-</ecNumber>
    </recommendedName>
</protein>
<evidence type="ECO:0000256" key="7">
    <source>
        <dbReference type="RuleBase" id="RU361156"/>
    </source>
</evidence>
<evidence type="ECO:0000256" key="6">
    <source>
        <dbReference type="ARBA" id="ARBA00023180"/>
    </source>
</evidence>
<name>A0A152A6X2_TIELA</name>